<feature type="domain" description="Lunapark zinc ribbon" evidence="3">
    <location>
        <begin position="259"/>
        <end position="315"/>
    </location>
</feature>
<reference evidence="4 5" key="1">
    <citation type="submission" date="2018-02" db="EMBL/GenBank/DDBJ databases">
        <title>The genomes of Aspergillus section Nigri reveals drivers in fungal speciation.</title>
        <authorList>
            <consortium name="DOE Joint Genome Institute"/>
            <person name="Vesth T.C."/>
            <person name="Nybo J."/>
            <person name="Theobald S."/>
            <person name="Brandl J."/>
            <person name="Frisvad J.C."/>
            <person name="Nielsen K.F."/>
            <person name="Lyhne E.K."/>
            <person name="Kogle M.E."/>
            <person name="Kuo A."/>
            <person name="Riley R."/>
            <person name="Clum A."/>
            <person name="Nolan M."/>
            <person name="Lipzen A."/>
            <person name="Salamov A."/>
            <person name="Henrissat B."/>
            <person name="Wiebenga A."/>
            <person name="De vries R.P."/>
            <person name="Grigoriev I.V."/>
            <person name="Mortensen U.H."/>
            <person name="Andersen M.R."/>
            <person name="Baker S.E."/>
        </authorList>
    </citation>
    <scope>NUCLEOTIDE SEQUENCE [LARGE SCALE GENOMIC DNA]</scope>
    <source>
        <strain evidence="4 5">CBS 121593</strain>
    </source>
</reference>
<dbReference type="GO" id="GO:0008270">
    <property type="term" value="F:zinc ion binding"/>
    <property type="evidence" value="ECO:0007669"/>
    <property type="project" value="UniProtKB-KW"/>
</dbReference>
<evidence type="ECO:0000313" key="4">
    <source>
        <dbReference type="EMBL" id="RAK96024.1"/>
    </source>
</evidence>
<dbReference type="PANTHER" id="PTHR22166:SF12">
    <property type="entry name" value="ENDOPLASMIC RETICULUM JUNCTION FORMATION PROTEIN LUNAPARK"/>
    <property type="match status" value="1"/>
</dbReference>
<evidence type="ECO:0000313" key="5">
    <source>
        <dbReference type="Proteomes" id="UP000249402"/>
    </source>
</evidence>
<comment type="subcellular location">
    <subcellularLocation>
        <location evidence="1">Endoplasmic reticulum membrane</location>
        <topology evidence="1">Multi-pass membrane protein</topology>
    </subcellularLocation>
</comment>
<feature type="region of interest" description="Disordered" evidence="2">
    <location>
        <begin position="329"/>
        <end position="425"/>
    </location>
</feature>
<dbReference type="Pfam" id="PF10058">
    <property type="entry name" value="Zn_ribbon_10"/>
    <property type="match status" value="1"/>
</dbReference>
<keyword evidence="1" id="KW-0472">Membrane</keyword>
<dbReference type="GO" id="GO:0071788">
    <property type="term" value="P:endoplasmic reticulum tubular network maintenance"/>
    <property type="evidence" value="ECO:0007669"/>
    <property type="project" value="UniProtKB-UniRule"/>
</dbReference>
<keyword evidence="1" id="KW-1133">Transmembrane helix</keyword>
<feature type="transmembrane region" description="Helical" evidence="1">
    <location>
        <begin position="75"/>
        <end position="92"/>
    </location>
</feature>
<dbReference type="AlphaFoldDB" id="A0A395GKW5"/>
<dbReference type="GeneID" id="37225322"/>
<evidence type="ECO:0000256" key="1">
    <source>
        <dbReference type="RuleBase" id="RU367073"/>
    </source>
</evidence>
<dbReference type="InterPro" id="IPR019273">
    <property type="entry name" value="Lunapark_Znf"/>
</dbReference>
<comment type="function">
    <text evidence="1">Plays a role in determining ER morphology.</text>
</comment>
<keyword evidence="5" id="KW-1185">Reference proteome</keyword>
<keyword evidence="1" id="KW-0863">Zinc-finger</keyword>
<protein>
    <recommendedName>
        <fullName evidence="1">Endoplasmic reticulum junction formation protein lunapark</fullName>
    </recommendedName>
</protein>
<dbReference type="Proteomes" id="UP000249402">
    <property type="component" value="Unassembled WGS sequence"/>
</dbReference>
<feature type="region of interest" description="Disordered" evidence="2">
    <location>
        <begin position="137"/>
        <end position="246"/>
    </location>
</feature>
<evidence type="ECO:0000256" key="2">
    <source>
        <dbReference type="SAM" id="MobiDB-lite"/>
    </source>
</evidence>
<keyword evidence="1" id="KW-0479">Metal-binding</keyword>
<feature type="compositionally biased region" description="Pro residues" evidence="2">
    <location>
        <begin position="197"/>
        <end position="209"/>
    </location>
</feature>
<keyword evidence="1" id="KW-0256">Endoplasmic reticulum</keyword>
<dbReference type="RefSeq" id="XP_025570352.1">
    <property type="nucleotide sequence ID" value="XM_025720457.1"/>
</dbReference>
<feature type="compositionally biased region" description="Basic residues" evidence="2">
    <location>
        <begin position="412"/>
        <end position="425"/>
    </location>
</feature>
<dbReference type="PANTHER" id="PTHR22166">
    <property type="entry name" value="ENDOPLASMIC RETICULUM JUNCTION FORMATION PROTEIN LUNAPARK"/>
    <property type="match status" value="1"/>
</dbReference>
<evidence type="ECO:0000259" key="3">
    <source>
        <dbReference type="Pfam" id="PF10058"/>
    </source>
</evidence>
<keyword evidence="1" id="KW-0812">Transmembrane</keyword>
<gene>
    <name evidence="4" type="ORF">BO80DRAFT_429405</name>
</gene>
<feature type="compositionally biased region" description="Basic and acidic residues" evidence="2">
    <location>
        <begin position="156"/>
        <end position="166"/>
    </location>
</feature>
<name>A0A395GKW5_9EURO</name>
<dbReference type="GO" id="GO:0098826">
    <property type="term" value="C:endoplasmic reticulum tubular network membrane"/>
    <property type="evidence" value="ECO:0007669"/>
    <property type="project" value="UniProtKB-UniRule"/>
</dbReference>
<feature type="compositionally biased region" description="Low complexity" evidence="2">
    <location>
        <begin position="210"/>
        <end position="222"/>
    </location>
</feature>
<feature type="transmembrane region" description="Helical" evidence="1">
    <location>
        <begin position="47"/>
        <end position="69"/>
    </location>
</feature>
<dbReference type="OrthoDB" id="1725934at2759"/>
<feature type="compositionally biased region" description="Acidic residues" evidence="2">
    <location>
        <begin position="378"/>
        <end position="407"/>
    </location>
</feature>
<comment type="domain">
    <text evidence="1">The C4-type zinc finger motif is necessary both for its ER three-way tubular junction localization and formation.</text>
</comment>
<accession>A0A395GKW5</accession>
<dbReference type="GO" id="GO:1903373">
    <property type="term" value="P:positive regulation of endoplasmic reticulum tubular network organization"/>
    <property type="evidence" value="ECO:0007669"/>
    <property type="project" value="UniProtKB-UniRule"/>
</dbReference>
<dbReference type="InterPro" id="IPR040115">
    <property type="entry name" value="Lnp"/>
</dbReference>
<sequence length="425" mass="47566">MVSLWPFKAEDTSPASFEKALAALSAKITRATTRLDLHRQHARRFKALWTLYTTFAYLLYSIILALVLGWQNWGLTEYAAIIGGPVLIYLIRTASTRYYDYRITKSQSYLDDLQKQREKTIEDLKTATRWNSTQQLLEKYGGAPPKPTRSNSIKSGDAKRKSEGTGKRKQQQQPPQHVQRTGLPPPPTANIRRPTPQQLPTPQHPPTPPVGFQQQPQQQPSPHMFPGQQGAPNNMGVEEPGFAPNAFPSAPQYVEHSQWYDRLLDVLLGEDETQPKNRIVLICSTCRLVNGQAPPGVKRLEELGRWRCGSCGAWNGEESEAKKVLAGIQKEPQSPEATWEPVSSVDGETRSSMGDVTDEGVMVAASDDQLSRSSGAETPEEQESAQQSQEEEEEEEEEEEPEPEPEPEPSKRMTRARAKSGRRKG</sequence>
<organism evidence="4 5">
    <name type="scientific">Aspergillus ibericus CBS 121593</name>
    <dbReference type="NCBI Taxonomy" id="1448316"/>
    <lineage>
        <taxon>Eukaryota</taxon>
        <taxon>Fungi</taxon>
        <taxon>Dikarya</taxon>
        <taxon>Ascomycota</taxon>
        <taxon>Pezizomycotina</taxon>
        <taxon>Eurotiomycetes</taxon>
        <taxon>Eurotiomycetidae</taxon>
        <taxon>Eurotiales</taxon>
        <taxon>Aspergillaceae</taxon>
        <taxon>Aspergillus</taxon>
        <taxon>Aspergillus subgen. Circumdati</taxon>
    </lineage>
</organism>
<keyword evidence="1" id="KW-0862">Zinc</keyword>
<proteinExistence type="inferred from homology"/>
<dbReference type="STRING" id="1448316.A0A395GKW5"/>
<comment type="similarity">
    <text evidence="1">Belongs to the lunapark family.</text>
</comment>
<dbReference type="EMBL" id="KZ824481">
    <property type="protein sequence ID" value="RAK96024.1"/>
    <property type="molecule type" value="Genomic_DNA"/>
</dbReference>
<dbReference type="VEuPathDB" id="FungiDB:BO80DRAFT_429405"/>